<protein>
    <recommendedName>
        <fullName evidence="3">DUF839 domain-containing protein</fullName>
    </recommendedName>
</protein>
<reference evidence="1 2" key="1">
    <citation type="submission" date="2020-01" db="EMBL/GenBank/DDBJ databases">
        <authorList>
            <person name="Kim M.K."/>
        </authorList>
    </citation>
    <scope>NUCLEOTIDE SEQUENCE [LARGE SCALE GENOMIC DNA]</scope>
    <source>
        <strain evidence="1 2">172606-1</strain>
    </source>
</reference>
<dbReference type="EMBL" id="CP048222">
    <property type="protein sequence ID" value="QHT72275.1"/>
    <property type="molecule type" value="Genomic_DNA"/>
</dbReference>
<evidence type="ECO:0000313" key="2">
    <source>
        <dbReference type="Proteomes" id="UP000480178"/>
    </source>
</evidence>
<organism evidence="1 2">
    <name type="scientific">Rhodocytophaga rosea</name>
    <dbReference type="NCBI Taxonomy" id="2704465"/>
    <lineage>
        <taxon>Bacteria</taxon>
        <taxon>Pseudomonadati</taxon>
        <taxon>Bacteroidota</taxon>
        <taxon>Cytophagia</taxon>
        <taxon>Cytophagales</taxon>
        <taxon>Rhodocytophagaceae</taxon>
        <taxon>Rhodocytophaga</taxon>
    </lineage>
</organism>
<dbReference type="Proteomes" id="UP000480178">
    <property type="component" value="Chromosome"/>
</dbReference>
<name>A0A6C0GVK1_9BACT</name>
<keyword evidence="2" id="KW-1185">Reference proteome</keyword>
<evidence type="ECO:0000313" key="1">
    <source>
        <dbReference type="EMBL" id="QHT72275.1"/>
    </source>
</evidence>
<sequence>MEEFLPGDDAASKVQLKNHSVTPALIKSLAGFENAKMYSIIGSDDQLPQSPDFKFGGSVDGAGWLKSPDGKGFVYITNHEDNFAVSRISFDETLKPVKGEYILNSDGGQWRLCSATLATPQEHGFGPVFLTCGESGPESRTHALNPFAPANSASVTREKPALGRWSAENAVPLAKDAYSGKTVIIIGDDDSSVGGGQIALYISNQGDLDNGHLYVLKRRSESQREMDMTTGATHSVEFVKIENHEALTGAEINARVDSLKAIKFGRVEDIDYRKGGGANSREIYFNVTGQNNSGANADYSRSKYGRVYRLVLDPSNPLKGSLTLVLNGDDRNGKAKLFQNPDNIVVTNHYAYIKEDPNGYGDETHDSYIYQYNLITGDLKPALELDHRRNADDAAKYNVGGTSEFGDWEYGAMVDISELTGIPGTFSVNIQPHTWRGEAYKNPDGGSLRPDEDQASQMIIIKGLPR</sequence>
<dbReference type="AlphaFoldDB" id="A0A6C0GVK1"/>
<evidence type="ECO:0008006" key="3">
    <source>
        <dbReference type="Google" id="ProtNLM"/>
    </source>
</evidence>
<gene>
    <name evidence="1" type="ORF">GXP67_35855</name>
</gene>
<accession>A0A6C0GVK1</accession>
<proteinExistence type="predicted"/>
<dbReference type="KEGG" id="rhoz:GXP67_35855"/>